<dbReference type="Pfam" id="PF13927">
    <property type="entry name" value="Ig_3"/>
    <property type="match status" value="1"/>
</dbReference>
<feature type="domain" description="Ig-like" evidence="8">
    <location>
        <begin position="150"/>
        <end position="234"/>
    </location>
</feature>
<dbReference type="EMBL" id="JAGFMF010011663">
    <property type="protein sequence ID" value="KAG8516837.1"/>
    <property type="molecule type" value="Genomic_DNA"/>
</dbReference>
<evidence type="ECO:0000256" key="2">
    <source>
        <dbReference type="ARBA" id="ARBA00022737"/>
    </source>
</evidence>
<gene>
    <name evidence="10" type="ORF">J0S82_013391</name>
</gene>
<dbReference type="PANTHER" id="PTHR44170">
    <property type="entry name" value="PROTEIN SIDEKICK"/>
    <property type="match status" value="1"/>
</dbReference>
<evidence type="ECO:0000256" key="1">
    <source>
        <dbReference type="ARBA" id="ARBA00004370"/>
    </source>
</evidence>
<dbReference type="InterPro" id="IPR036116">
    <property type="entry name" value="FN3_sf"/>
</dbReference>
<dbReference type="GO" id="GO:0098632">
    <property type="term" value="F:cell-cell adhesion mediator activity"/>
    <property type="evidence" value="ECO:0007669"/>
    <property type="project" value="TreeGrafter"/>
</dbReference>
<name>A0A8J6ADH0_GALPY</name>
<feature type="domain" description="Fibronectin type-III" evidence="9">
    <location>
        <begin position="708"/>
        <end position="804"/>
    </location>
</feature>
<dbReference type="Pfam" id="PF00041">
    <property type="entry name" value="fn3"/>
    <property type="match status" value="2"/>
</dbReference>
<dbReference type="InterPro" id="IPR036179">
    <property type="entry name" value="Ig-like_dom_sf"/>
</dbReference>
<feature type="domain" description="Ig-like" evidence="8">
    <location>
        <begin position="350"/>
        <end position="445"/>
    </location>
</feature>
<feature type="region of interest" description="Disordered" evidence="7">
    <location>
        <begin position="588"/>
        <end position="614"/>
    </location>
</feature>
<dbReference type="InterPro" id="IPR003961">
    <property type="entry name" value="FN3_dom"/>
</dbReference>
<feature type="non-terminal residue" evidence="10">
    <location>
        <position position="1"/>
    </location>
</feature>
<keyword evidence="3" id="KW-0472">Membrane</keyword>
<keyword evidence="5" id="KW-0325">Glycoprotein</keyword>
<feature type="domain" description="Fibronectin type-III" evidence="9">
    <location>
        <begin position="606"/>
        <end position="703"/>
    </location>
</feature>
<feature type="domain" description="Ig-like" evidence="8">
    <location>
        <begin position="1"/>
        <end position="58"/>
    </location>
</feature>
<feature type="compositionally biased region" description="Basic and acidic residues" evidence="7">
    <location>
        <begin position="1078"/>
        <end position="1091"/>
    </location>
</feature>
<dbReference type="AlphaFoldDB" id="A0A8J6ADH0"/>
<dbReference type="SMART" id="SM00060">
    <property type="entry name" value="FN3"/>
    <property type="match status" value="4"/>
</dbReference>
<feature type="domain" description="Fibronectin type-III" evidence="9">
    <location>
        <begin position="475"/>
        <end position="601"/>
    </location>
</feature>
<dbReference type="FunFam" id="2.60.40.10:FF:000054">
    <property type="entry name" value="Contactin 1"/>
    <property type="match status" value="1"/>
</dbReference>
<dbReference type="Gene3D" id="2.60.40.10">
    <property type="entry name" value="Immunoglobulins"/>
    <property type="match status" value="8"/>
</dbReference>
<feature type="region of interest" description="Disordered" evidence="7">
    <location>
        <begin position="945"/>
        <end position="995"/>
    </location>
</feature>
<feature type="region of interest" description="Disordered" evidence="7">
    <location>
        <begin position="1073"/>
        <end position="1103"/>
    </location>
</feature>
<dbReference type="Proteomes" id="UP000700334">
    <property type="component" value="Unassembled WGS sequence"/>
</dbReference>
<proteinExistence type="predicted"/>
<dbReference type="FunFam" id="2.60.40.10:FF:000052">
    <property type="entry name" value="Contactin 1"/>
    <property type="match status" value="1"/>
</dbReference>
<dbReference type="GO" id="GO:0030424">
    <property type="term" value="C:axon"/>
    <property type="evidence" value="ECO:0007669"/>
    <property type="project" value="TreeGrafter"/>
</dbReference>
<dbReference type="GO" id="GO:0005886">
    <property type="term" value="C:plasma membrane"/>
    <property type="evidence" value="ECO:0007669"/>
    <property type="project" value="TreeGrafter"/>
</dbReference>
<dbReference type="SUPFAM" id="SSF49265">
    <property type="entry name" value="Fibronectin type III"/>
    <property type="match status" value="2"/>
</dbReference>
<dbReference type="InterPro" id="IPR007110">
    <property type="entry name" value="Ig-like_dom"/>
</dbReference>
<evidence type="ECO:0000259" key="8">
    <source>
        <dbReference type="PROSITE" id="PS50835"/>
    </source>
</evidence>
<dbReference type="FunFam" id="2.60.40.10:FF:000035">
    <property type="entry name" value="Contactin 1"/>
    <property type="match status" value="1"/>
</dbReference>
<evidence type="ECO:0000313" key="10">
    <source>
        <dbReference type="EMBL" id="KAG8516837.1"/>
    </source>
</evidence>
<dbReference type="GO" id="GO:0007411">
    <property type="term" value="P:axon guidance"/>
    <property type="evidence" value="ECO:0007669"/>
    <property type="project" value="TreeGrafter"/>
</dbReference>
<comment type="caution">
    <text evidence="10">The sequence shown here is derived from an EMBL/GenBank/DDBJ whole genome shotgun (WGS) entry which is preliminary data.</text>
</comment>
<dbReference type="InterPro" id="IPR013783">
    <property type="entry name" value="Ig-like_fold"/>
</dbReference>
<feature type="region of interest" description="Disordered" evidence="7">
    <location>
        <begin position="1124"/>
        <end position="1202"/>
    </location>
</feature>
<dbReference type="PROSITE" id="PS50853">
    <property type="entry name" value="FN3"/>
    <property type="match status" value="4"/>
</dbReference>
<evidence type="ECO:0000256" key="3">
    <source>
        <dbReference type="ARBA" id="ARBA00023136"/>
    </source>
</evidence>
<dbReference type="PROSITE" id="PS50835">
    <property type="entry name" value="IG_LIKE"/>
    <property type="match status" value="4"/>
</dbReference>
<feature type="compositionally biased region" description="Polar residues" evidence="7">
    <location>
        <begin position="792"/>
        <end position="801"/>
    </location>
</feature>
<dbReference type="Pfam" id="PF07679">
    <property type="entry name" value="I-set"/>
    <property type="match status" value="2"/>
</dbReference>
<dbReference type="CDD" id="cd00063">
    <property type="entry name" value="FN3"/>
    <property type="match status" value="4"/>
</dbReference>
<evidence type="ECO:0000256" key="4">
    <source>
        <dbReference type="ARBA" id="ARBA00023157"/>
    </source>
</evidence>
<evidence type="ECO:0000256" key="5">
    <source>
        <dbReference type="ARBA" id="ARBA00023180"/>
    </source>
</evidence>
<organism evidence="10 11">
    <name type="scientific">Galemys pyrenaicus</name>
    <name type="common">Iberian desman</name>
    <name type="synonym">Pyrenean desman</name>
    <dbReference type="NCBI Taxonomy" id="202257"/>
    <lineage>
        <taxon>Eukaryota</taxon>
        <taxon>Metazoa</taxon>
        <taxon>Chordata</taxon>
        <taxon>Craniata</taxon>
        <taxon>Vertebrata</taxon>
        <taxon>Euteleostomi</taxon>
        <taxon>Mammalia</taxon>
        <taxon>Eutheria</taxon>
        <taxon>Laurasiatheria</taxon>
        <taxon>Eulipotyphla</taxon>
        <taxon>Talpidae</taxon>
        <taxon>Galemys</taxon>
    </lineage>
</organism>
<reference evidence="10" key="1">
    <citation type="journal article" date="2021" name="Evol. Appl.">
        <title>The genome of the Pyrenean desman and the effects of bottlenecks and inbreeding on the genomic landscape of an endangered species.</title>
        <authorList>
            <person name="Escoda L."/>
            <person name="Castresana J."/>
        </authorList>
    </citation>
    <scope>NUCLEOTIDE SEQUENCE</scope>
    <source>
        <strain evidence="10">IBE-C5619</strain>
    </source>
</reference>
<keyword evidence="4" id="KW-1015">Disulfide bond</keyword>
<evidence type="ECO:0000313" key="11">
    <source>
        <dbReference type="Proteomes" id="UP000700334"/>
    </source>
</evidence>
<dbReference type="SMART" id="SM00408">
    <property type="entry name" value="IGc2"/>
    <property type="match status" value="4"/>
</dbReference>
<keyword evidence="6" id="KW-0393">Immunoglobulin domain</keyword>
<feature type="domain" description="Ig-like" evidence="8">
    <location>
        <begin position="240"/>
        <end position="327"/>
    </location>
</feature>
<keyword evidence="11" id="KW-1185">Reference proteome</keyword>
<feature type="region of interest" description="Disordered" evidence="7">
    <location>
        <begin position="790"/>
        <end position="811"/>
    </location>
</feature>
<dbReference type="InterPro" id="IPR013098">
    <property type="entry name" value="Ig_I-set"/>
</dbReference>
<dbReference type="GO" id="GO:0007420">
    <property type="term" value="P:brain development"/>
    <property type="evidence" value="ECO:0007669"/>
    <property type="project" value="TreeGrafter"/>
</dbReference>
<dbReference type="SMART" id="SM00409">
    <property type="entry name" value="IG"/>
    <property type="match status" value="3"/>
</dbReference>
<dbReference type="InterPro" id="IPR003599">
    <property type="entry name" value="Ig_sub"/>
</dbReference>
<sequence length="1202" mass="127381">VVFSPVPDISWRRLDGGPLPGKAQRGRPHAVLEIPSFRQEDEGLYECAAGNLRGRTLARGQLVLYGERRAGCRWELRGLGSGQRARVSAWAGSAAGVMTGRVVHAGPPPAAPWSRGGRRACARVCGHGRRVVPGMTCKQLLMSPFETAPPEWEQKIQDTHLSVYDSLFWECKASGKPSPRYTWLKNGERLNPEERIRVENGTLTIASLNTSDSGVYQCAAENSHQVIYANAELRVLASAPDFSKRPVKKVSVAHVGGDVAIECKPEAFPRAAVSWRRGSESLRRSERVFLGADGTLRIHNVSRADAGGYTCVASNQFGVARSTGSLAVKGTGRHLSAPPAWGGAVAQLNPAVLPTERTVLSAPPPNVDVTVGESVVLPCQATHDPSVDVDFRWSFNGAAVDLEEGAPHLERIGTGSVGDLMIRNVQLSHSGQYVCTASSPVDSLSAAADVIVRGKDKPLTLRTVTETLPPGPPGPPEGVHVEHISSTQAQLRWAPGPANNSPVRAFSVQARTAFSVGWQAVSTVVLRGLRVAAVGPGGATARAAWCLRPVSVPEVLGGDTHNATVVGLSPWVEYEFRVVAGNSVGIGEPSRPSEPLRTKPAAPTVAPTSVSGGGGGRSELVVTWEAIPEELQSGEGFGYVVLLRPVGAEAWTAERAPSGEASRLVYRNESIAPLSPFEVRVGVYNAEGDGPLSPAAVVYAGEDEPRLAPRGASAQSASASGMEVSWRPVAWSGDTGRVLGYEVLYWTDDPREAVVGRTRVGGNVTAARISGLRANTVYFAAVRAFNTAGAGPSSTPVNATTRKPPPSQPPANVAWKLTDSRLWLNWEHVRTMENESAVLGYKVLYRQARQRETHVLETNGTSAELLVPLEEDCLVEIRAVSDGGEGSSAAIRVPRVSSEWTVQAVRVWGEEPSQCFHLGRTVPGPLGTDTQQPCAPSLCRHKPRALRGPWRADGIGGPSSPMHHTSPRGLQGLRSRSRTQGRACPCGAAPARGCAAPRGQADAASCAVAPRVRAGQGGVQSAQPPAPQRPVRFVLRFELRGRAWPRPGRPLAVRRRRARRLLGAWLPAAVSVGAGGSKADDLRRASARRPDAPGAGLPEGEQRASASLCAPRCANKRFQTLSAPKVTAVKPSRAWRSAGRGGFSGPGDRSPQGSVRGGRAVLPPPGLCPRRDRSARHVASQSVDGPAAGRLPLRSAGRSAPR</sequence>
<dbReference type="FunFam" id="2.60.40.10:FF:000028">
    <property type="entry name" value="Neuronal cell adhesion molecule"/>
    <property type="match status" value="1"/>
</dbReference>
<comment type="subcellular location">
    <subcellularLocation>
        <location evidence="1">Membrane</location>
    </subcellularLocation>
</comment>
<accession>A0A8J6ADH0</accession>
<dbReference type="PANTHER" id="PTHR44170:SF38">
    <property type="entry name" value="CONTACTIN 6"/>
    <property type="match status" value="1"/>
</dbReference>
<keyword evidence="2" id="KW-0677">Repeat</keyword>
<feature type="domain" description="Fibronectin type-III" evidence="9">
    <location>
        <begin position="805"/>
        <end position="904"/>
    </location>
</feature>
<dbReference type="FunFam" id="2.60.40.10:FF:000004">
    <property type="entry name" value="DCC isoform 1"/>
    <property type="match status" value="2"/>
</dbReference>
<evidence type="ECO:0000259" key="9">
    <source>
        <dbReference type="PROSITE" id="PS50853"/>
    </source>
</evidence>
<dbReference type="InterPro" id="IPR003598">
    <property type="entry name" value="Ig_sub2"/>
</dbReference>
<dbReference type="OrthoDB" id="5982258at2759"/>
<evidence type="ECO:0000256" key="7">
    <source>
        <dbReference type="SAM" id="MobiDB-lite"/>
    </source>
</evidence>
<protein>
    <submittedName>
        <fullName evidence="10">Contactin-6</fullName>
    </submittedName>
</protein>
<dbReference type="SUPFAM" id="SSF48726">
    <property type="entry name" value="Immunoglobulin"/>
    <property type="match status" value="4"/>
</dbReference>
<feature type="compositionally biased region" description="Low complexity" evidence="7">
    <location>
        <begin position="981"/>
        <end position="995"/>
    </location>
</feature>
<evidence type="ECO:0000256" key="6">
    <source>
        <dbReference type="ARBA" id="ARBA00023319"/>
    </source>
</evidence>